<dbReference type="AlphaFoldDB" id="A0A0L1ISS9"/>
<evidence type="ECO:0000313" key="3">
    <source>
        <dbReference type="Proteomes" id="UP000037505"/>
    </source>
</evidence>
<comment type="caution">
    <text evidence="2">The sequence shown here is derived from an EMBL/GenBank/DDBJ whole genome shotgun (WGS) entry which is preliminary data.</text>
</comment>
<dbReference type="OrthoDB" id="437973at2759"/>
<dbReference type="Pfam" id="PF13917">
    <property type="entry name" value="zf-CCHC_3"/>
    <property type="match status" value="1"/>
</dbReference>
<gene>
    <name evidence="2" type="ORF">ANOM_008660</name>
</gene>
<feature type="compositionally biased region" description="Basic and acidic residues" evidence="1">
    <location>
        <begin position="233"/>
        <end position="288"/>
    </location>
</feature>
<organism evidence="2 3">
    <name type="scientific">Aspergillus nomiae NRRL (strain ATCC 15546 / NRRL 13137 / CBS 260.88 / M93)</name>
    <dbReference type="NCBI Taxonomy" id="1509407"/>
    <lineage>
        <taxon>Eukaryota</taxon>
        <taxon>Fungi</taxon>
        <taxon>Dikarya</taxon>
        <taxon>Ascomycota</taxon>
        <taxon>Pezizomycotina</taxon>
        <taxon>Eurotiomycetes</taxon>
        <taxon>Eurotiomycetidae</taxon>
        <taxon>Eurotiales</taxon>
        <taxon>Aspergillaceae</taxon>
        <taxon>Aspergillus</taxon>
        <taxon>Aspergillus subgen. Circumdati</taxon>
    </lineage>
</organism>
<name>A0A0L1ISS9_ASPN3</name>
<feature type="compositionally biased region" description="Basic and acidic residues" evidence="1">
    <location>
        <begin position="79"/>
        <end position="94"/>
    </location>
</feature>
<feature type="compositionally biased region" description="Low complexity" evidence="1">
    <location>
        <begin position="111"/>
        <end position="133"/>
    </location>
</feature>
<protein>
    <submittedName>
        <fullName evidence="2">Uncharacterized protein</fullName>
    </submittedName>
</protein>
<reference evidence="2 3" key="1">
    <citation type="submission" date="2014-06" db="EMBL/GenBank/DDBJ databases">
        <title>The Genome of the Aflatoxigenic Filamentous Fungus Aspergillus nomius.</title>
        <authorList>
            <person name="Moore M.G."/>
            <person name="Shannon B.M."/>
            <person name="Brian M.M."/>
        </authorList>
    </citation>
    <scope>NUCLEOTIDE SEQUENCE [LARGE SCALE GENOMIC DNA]</scope>
    <source>
        <strain evidence="2 3">NRRL 13137</strain>
    </source>
</reference>
<evidence type="ECO:0000313" key="2">
    <source>
        <dbReference type="EMBL" id="KNG82263.1"/>
    </source>
</evidence>
<dbReference type="RefSeq" id="XP_015403186.1">
    <property type="nucleotide sequence ID" value="XM_015553916.1"/>
</dbReference>
<dbReference type="Proteomes" id="UP000037505">
    <property type="component" value="Unassembled WGS sequence"/>
</dbReference>
<accession>A0A0L1ISS9</accession>
<dbReference type="EMBL" id="JNOM01000362">
    <property type="protein sequence ID" value="KNG82263.1"/>
    <property type="molecule type" value="Genomic_DNA"/>
</dbReference>
<feature type="compositionally biased region" description="Basic and acidic residues" evidence="1">
    <location>
        <begin position="176"/>
        <end position="195"/>
    </location>
</feature>
<dbReference type="GeneID" id="26810464"/>
<feature type="compositionally biased region" description="Polar residues" evidence="1">
    <location>
        <begin position="289"/>
        <end position="298"/>
    </location>
</feature>
<feature type="compositionally biased region" description="Basic and acidic residues" evidence="1">
    <location>
        <begin position="202"/>
        <end position="220"/>
    </location>
</feature>
<feature type="region of interest" description="Disordered" evidence="1">
    <location>
        <begin position="42"/>
        <end position="325"/>
    </location>
</feature>
<sequence length="325" mass="37103">MNRYRNAPSLRGPTKATASTLCQKCLKRDIYECTVTAQERPYQYRPSRTQQLQNPKLRPQLSAETPNDLLRSEGVADDLLAKREEERGRKRDINESDPLDSQGQTSKRARSASSHSVSSVSTISTSRSHSQSPPRRRGYGARNEPHRTKSTSSHHEKLRKRRYSDSSSSHSAHSYSDGEKDRTRSRSREWTGDRNTRRRRRESSPEERGRARNLSRDGSRRGRTRSQSIDQGRIARERRSVTPETMHDPSRPSRLSRDTFRHSGHSDGRHSRAHDGRSGHSRAHDGRSGHSQGHTVSQPRRERSLSPYSKRLALTQAMNVGRPGM</sequence>
<keyword evidence="3" id="KW-1185">Reference proteome</keyword>
<evidence type="ECO:0000256" key="1">
    <source>
        <dbReference type="SAM" id="MobiDB-lite"/>
    </source>
</evidence>
<proteinExistence type="predicted"/>
<feature type="compositionally biased region" description="Low complexity" evidence="1">
    <location>
        <begin position="165"/>
        <end position="175"/>
    </location>
</feature>